<dbReference type="InterPro" id="IPR013342">
    <property type="entry name" value="Mandelate_racemase_C"/>
</dbReference>
<dbReference type="PANTHER" id="PTHR48080">
    <property type="entry name" value="D-GALACTONATE DEHYDRATASE-RELATED"/>
    <property type="match status" value="1"/>
</dbReference>
<dbReference type="Gene3D" id="3.20.20.120">
    <property type="entry name" value="Enolase-like C-terminal domain"/>
    <property type="match status" value="1"/>
</dbReference>
<name>A0A382XT30_9ZZZZ</name>
<dbReference type="AlphaFoldDB" id="A0A382XT30"/>
<reference evidence="2" key="1">
    <citation type="submission" date="2018-05" db="EMBL/GenBank/DDBJ databases">
        <authorList>
            <person name="Lanie J.A."/>
            <person name="Ng W.-L."/>
            <person name="Kazmierczak K.M."/>
            <person name="Andrzejewski T.M."/>
            <person name="Davidsen T.M."/>
            <person name="Wayne K.J."/>
            <person name="Tettelin H."/>
            <person name="Glass J.I."/>
            <person name="Rusch D."/>
            <person name="Podicherti R."/>
            <person name="Tsui H.-C.T."/>
            <person name="Winkler M.E."/>
        </authorList>
    </citation>
    <scope>NUCLEOTIDE SEQUENCE</scope>
</reference>
<dbReference type="SMART" id="SM00922">
    <property type="entry name" value="MR_MLE"/>
    <property type="match status" value="1"/>
</dbReference>
<evidence type="ECO:0000313" key="2">
    <source>
        <dbReference type="EMBL" id="SVD73438.1"/>
    </source>
</evidence>
<feature type="domain" description="Mandelate racemase/muconate lactonizing enzyme C-terminal" evidence="1">
    <location>
        <begin position="119"/>
        <end position="215"/>
    </location>
</feature>
<dbReference type="SUPFAM" id="SSF54826">
    <property type="entry name" value="Enolase N-terminal domain-like"/>
    <property type="match status" value="1"/>
</dbReference>
<dbReference type="InterPro" id="IPR036849">
    <property type="entry name" value="Enolase-like_C_sf"/>
</dbReference>
<dbReference type="SUPFAM" id="SSF51604">
    <property type="entry name" value="Enolase C-terminal domain-like"/>
    <property type="match status" value="1"/>
</dbReference>
<organism evidence="2">
    <name type="scientific">marine metagenome</name>
    <dbReference type="NCBI Taxonomy" id="408172"/>
    <lineage>
        <taxon>unclassified sequences</taxon>
        <taxon>metagenomes</taxon>
        <taxon>ecological metagenomes</taxon>
    </lineage>
</organism>
<accession>A0A382XT30</accession>
<proteinExistence type="predicted"/>
<dbReference type="PANTHER" id="PTHR48080:SF2">
    <property type="entry name" value="D-GALACTONATE DEHYDRATASE"/>
    <property type="match status" value="1"/>
</dbReference>
<dbReference type="InterPro" id="IPR029065">
    <property type="entry name" value="Enolase_C-like"/>
</dbReference>
<dbReference type="Gene3D" id="3.30.390.10">
    <property type="entry name" value="Enolase-like, N-terminal domain"/>
    <property type="match status" value="1"/>
</dbReference>
<gene>
    <name evidence="2" type="ORF">METZ01_LOCUS426292</name>
</gene>
<dbReference type="EMBL" id="UINC01169744">
    <property type="protein sequence ID" value="SVD73438.1"/>
    <property type="molecule type" value="Genomic_DNA"/>
</dbReference>
<dbReference type="InterPro" id="IPR029017">
    <property type="entry name" value="Enolase-like_N"/>
</dbReference>
<protein>
    <recommendedName>
        <fullName evidence="1">Mandelate racemase/muconate lactonizing enzyme C-terminal domain-containing protein</fullName>
    </recommendedName>
</protein>
<dbReference type="InterPro" id="IPR034593">
    <property type="entry name" value="DgoD-like"/>
</dbReference>
<dbReference type="Pfam" id="PF13378">
    <property type="entry name" value="MR_MLE_C"/>
    <property type="match status" value="1"/>
</dbReference>
<sequence length="246" mass="27279">MKITDVEAIHINPKLCARNANQKPRFSGIDTQTIYKVTLNNGVVGWGDTRGHVTLSDTAVSALVGTSPMPHLHNDHSTGLHGALYDAVGKSLEVPAWQLMGRKYRDRVPVAAWTRPASPEDLAAEVQRAVGEGYMTFKSHSCAYYCVVEQTQAVQDVAPAGFRFHWDFNHNRTPTDIMRLVAEIETYPVVAVLEDPLNWRDVEGWRQLREKTSLPLLMHVPQLGAGPEIRIGSADLYMVGENGIPL</sequence>
<feature type="non-terminal residue" evidence="2">
    <location>
        <position position="246"/>
    </location>
</feature>
<evidence type="ECO:0000259" key="1">
    <source>
        <dbReference type="SMART" id="SM00922"/>
    </source>
</evidence>